<protein>
    <submittedName>
        <fullName evidence="7">Carbohydrate ABC transporter membrane protein 1, CUT1 family</fullName>
    </submittedName>
</protein>
<dbReference type="EMBL" id="CP002360">
    <property type="protein sequence ID" value="AEE97141.1"/>
    <property type="molecule type" value="Genomic_DNA"/>
</dbReference>
<dbReference type="Pfam" id="PF00528">
    <property type="entry name" value="BPD_transp_1"/>
    <property type="match status" value="1"/>
</dbReference>
<evidence type="ECO:0000259" key="6">
    <source>
        <dbReference type="PROSITE" id="PS50928"/>
    </source>
</evidence>
<dbReference type="PROSITE" id="PS50928">
    <property type="entry name" value="ABC_TM1"/>
    <property type="match status" value="1"/>
</dbReference>
<evidence type="ECO:0000256" key="3">
    <source>
        <dbReference type="ARBA" id="ARBA00022989"/>
    </source>
</evidence>
<dbReference type="GO" id="GO:0005886">
    <property type="term" value="C:plasma membrane"/>
    <property type="evidence" value="ECO:0007669"/>
    <property type="project" value="UniProtKB-SubCell"/>
</dbReference>
<comment type="similarity">
    <text evidence="5">Belongs to the binding-protein-dependent transport system permease family.</text>
</comment>
<accession>F4A1U1</accession>
<comment type="subcellular location">
    <subcellularLocation>
        <location evidence="5">Cell membrane</location>
        <topology evidence="5">Multi-pass membrane protein</topology>
    </subcellularLocation>
    <subcellularLocation>
        <location evidence="1">Membrane</location>
        <topology evidence="1">Multi-pass membrane protein</topology>
    </subcellularLocation>
</comment>
<evidence type="ECO:0000256" key="2">
    <source>
        <dbReference type="ARBA" id="ARBA00022692"/>
    </source>
</evidence>
<dbReference type="PANTHER" id="PTHR43496:SF1">
    <property type="entry name" value="POLYGALACTURONAN_RHAMNOGALACTURONAN TRANSPORT SYSTEM PERMEASE PROTEIN YTEP"/>
    <property type="match status" value="1"/>
</dbReference>
<dbReference type="InterPro" id="IPR035906">
    <property type="entry name" value="MetI-like_sf"/>
</dbReference>
<feature type="transmembrane region" description="Helical" evidence="5">
    <location>
        <begin position="279"/>
        <end position="300"/>
    </location>
</feature>
<dbReference type="OrthoDB" id="9773727at2"/>
<dbReference type="HOGENOM" id="CLU_016047_0_1_9"/>
<dbReference type="STRING" id="697281.Mahau_1965"/>
<reference evidence="8" key="1">
    <citation type="submission" date="2010-11" db="EMBL/GenBank/DDBJ databases">
        <title>The complete genome of Mahella australiensis DSM 15567.</title>
        <authorList>
            <consortium name="US DOE Joint Genome Institute (JGI-PGF)"/>
            <person name="Lucas S."/>
            <person name="Copeland A."/>
            <person name="Lapidus A."/>
            <person name="Bruce D."/>
            <person name="Goodwin L."/>
            <person name="Pitluck S."/>
            <person name="Kyrpides N."/>
            <person name="Mavromatis K."/>
            <person name="Pagani I."/>
            <person name="Ivanova N."/>
            <person name="Teshima H."/>
            <person name="Brettin T."/>
            <person name="Detter J.C."/>
            <person name="Han C."/>
            <person name="Tapia R."/>
            <person name="Land M."/>
            <person name="Hauser L."/>
            <person name="Markowitz V."/>
            <person name="Cheng J.-F."/>
            <person name="Hugenholtz P."/>
            <person name="Woyke T."/>
            <person name="Wu D."/>
            <person name="Spring S."/>
            <person name="Pukall R."/>
            <person name="Steenblock K."/>
            <person name="Schneider S."/>
            <person name="Klenk H.-P."/>
            <person name="Eisen J.A."/>
        </authorList>
    </citation>
    <scope>NUCLEOTIDE SEQUENCE [LARGE SCALE GENOMIC DNA]</scope>
    <source>
        <strain evidence="8">DSM 15567 / CIP 107919 / 50-1 BON</strain>
    </source>
</reference>
<organism evidence="7 8">
    <name type="scientific">Mahella australiensis (strain DSM 15567 / CIP 107919 / 50-1 BON)</name>
    <dbReference type="NCBI Taxonomy" id="697281"/>
    <lineage>
        <taxon>Bacteria</taxon>
        <taxon>Bacillati</taxon>
        <taxon>Bacillota</taxon>
        <taxon>Clostridia</taxon>
        <taxon>Thermoanaerobacterales</taxon>
        <taxon>Thermoanaerobacterales Family IV. Incertae Sedis</taxon>
        <taxon>Mahella</taxon>
    </lineage>
</organism>
<dbReference type="AlphaFoldDB" id="F4A1U1"/>
<dbReference type="CDD" id="cd06261">
    <property type="entry name" value="TM_PBP2"/>
    <property type="match status" value="1"/>
</dbReference>
<dbReference type="KEGG" id="mas:Mahau_1965"/>
<proteinExistence type="inferred from homology"/>
<dbReference type="GO" id="GO:0055085">
    <property type="term" value="P:transmembrane transport"/>
    <property type="evidence" value="ECO:0007669"/>
    <property type="project" value="InterPro"/>
</dbReference>
<dbReference type="InterPro" id="IPR000515">
    <property type="entry name" value="MetI-like"/>
</dbReference>
<evidence type="ECO:0000313" key="8">
    <source>
        <dbReference type="Proteomes" id="UP000008457"/>
    </source>
</evidence>
<evidence type="ECO:0000256" key="1">
    <source>
        <dbReference type="ARBA" id="ARBA00004141"/>
    </source>
</evidence>
<reference evidence="7 8" key="2">
    <citation type="journal article" date="2011" name="Stand. Genomic Sci.">
        <title>Complete genome sequence of Mahella australiensis type strain (50-1 BON).</title>
        <authorList>
            <person name="Sikorski J."/>
            <person name="Teshima H."/>
            <person name="Nolan M."/>
            <person name="Lucas S."/>
            <person name="Hammon N."/>
            <person name="Deshpande S."/>
            <person name="Cheng J.F."/>
            <person name="Pitluck S."/>
            <person name="Liolios K."/>
            <person name="Pagani I."/>
            <person name="Ivanova N."/>
            <person name="Huntemann M."/>
            <person name="Mavromatis K."/>
            <person name="Ovchinikova G."/>
            <person name="Pati A."/>
            <person name="Tapia R."/>
            <person name="Han C."/>
            <person name="Goodwin L."/>
            <person name="Chen A."/>
            <person name="Palaniappan K."/>
            <person name="Land M."/>
            <person name="Hauser L."/>
            <person name="Ngatchou-Djao O.D."/>
            <person name="Rohde M."/>
            <person name="Pukall R."/>
            <person name="Spring S."/>
            <person name="Abt B."/>
            <person name="Goker M."/>
            <person name="Detter J.C."/>
            <person name="Woyke T."/>
            <person name="Bristow J."/>
            <person name="Markowitz V."/>
            <person name="Hugenholtz P."/>
            <person name="Eisen J.A."/>
            <person name="Kyrpides N.C."/>
            <person name="Klenk H.P."/>
            <person name="Lapidus A."/>
        </authorList>
    </citation>
    <scope>NUCLEOTIDE SEQUENCE [LARGE SCALE GENOMIC DNA]</scope>
    <source>
        <strain evidence="8">DSM 15567 / CIP 107919 / 50-1 BON</strain>
    </source>
</reference>
<evidence type="ECO:0000313" key="7">
    <source>
        <dbReference type="EMBL" id="AEE97141.1"/>
    </source>
</evidence>
<dbReference type="eggNOG" id="COG4209">
    <property type="taxonomic scope" value="Bacteria"/>
</dbReference>
<keyword evidence="5" id="KW-0813">Transport</keyword>
<dbReference type="Proteomes" id="UP000008457">
    <property type="component" value="Chromosome"/>
</dbReference>
<keyword evidence="3 5" id="KW-1133">Transmembrane helix</keyword>
<keyword evidence="8" id="KW-1185">Reference proteome</keyword>
<feature type="transmembrane region" description="Helical" evidence="5">
    <location>
        <begin position="224"/>
        <end position="247"/>
    </location>
</feature>
<keyword evidence="4 5" id="KW-0472">Membrane</keyword>
<feature type="transmembrane region" description="Helical" evidence="5">
    <location>
        <begin position="24"/>
        <end position="43"/>
    </location>
</feature>
<evidence type="ECO:0000256" key="4">
    <source>
        <dbReference type="ARBA" id="ARBA00023136"/>
    </source>
</evidence>
<feature type="transmembrane region" description="Helical" evidence="5">
    <location>
        <begin position="151"/>
        <end position="168"/>
    </location>
</feature>
<name>F4A1U1_MAHA5</name>
<feature type="transmembrane region" description="Helical" evidence="5">
    <location>
        <begin position="91"/>
        <end position="113"/>
    </location>
</feature>
<dbReference type="Gene3D" id="1.10.3720.10">
    <property type="entry name" value="MetI-like"/>
    <property type="match status" value="1"/>
</dbReference>
<dbReference type="PANTHER" id="PTHR43496">
    <property type="entry name" value="PROTEIN LPLB"/>
    <property type="match status" value="1"/>
</dbReference>
<gene>
    <name evidence="7" type="ordered locus">Mahau_1965</name>
</gene>
<keyword evidence="2 5" id="KW-0812">Transmembrane</keyword>
<feature type="domain" description="ABC transmembrane type-1" evidence="6">
    <location>
        <begin position="85"/>
        <end position="300"/>
    </location>
</feature>
<feature type="transmembrane region" description="Helical" evidence="5">
    <location>
        <begin position="125"/>
        <end position="145"/>
    </location>
</feature>
<evidence type="ECO:0000256" key="5">
    <source>
        <dbReference type="RuleBase" id="RU363032"/>
    </source>
</evidence>
<sequence length="313" mass="35114">MGSSNKLDRGIGKNSTMRYAIRNYDLYIMLIPAILYFLIFHYLPMYGVQLAFKDFVATKGIWGSPWVGFKHFERFFNGYNFGRLMANTLGISLYSLAVGFPIPIILAIMMNELRNGVIKNTVQTITYAPHFLSTVVVAGMIISFLSPSNGIVNKLIVALGGQPIYFMIEPAWFKTIYVLSDVWQHMGWNSIIYMAALAGIDPELHEAAIVDGASRMKRIWHIDLPGIMPTVVILLILNVGSIMNVGFEKVFLLQNNLNMPASDVISTYVYRMGILGAQYSFSTAVGLFNSVINFILLIIVNTISRRVNDVSLW</sequence>
<dbReference type="SUPFAM" id="SSF161098">
    <property type="entry name" value="MetI-like"/>
    <property type="match status" value="1"/>
</dbReference>